<accession>A4J3Q9</accession>
<organism evidence="4 5">
    <name type="scientific">Desulforamulus reducens (strain ATCC BAA-1160 / DSM 100696 / MI-1)</name>
    <name type="common">Desulfotomaculum reducens</name>
    <dbReference type="NCBI Taxonomy" id="349161"/>
    <lineage>
        <taxon>Bacteria</taxon>
        <taxon>Bacillati</taxon>
        <taxon>Bacillota</taxon>
        <taxon>Clostridia</taxon>
        <taxon>Eubacteriales</taxon>
        <taxon>Peptococcaceae</taxon>
        <taxon>Desulforamulus</taxon>
    </lineage>
</organism>
<evidence type="ECO:0000256" key="1">
    <source>
        <dbReference type="ARBA" id="ARBA00022729"/>
    </source>
</evidence>
<dbReference type="InterPro" id="IPR011098">
    <property type="entry name" value="G5_dom"/>
</dbReference>
<dbReference type="InterPro" id="IPR022029">
    <property type="entry name" value="YoaR-like_PG-bd"/>
</dbReference>
<name>A4J3Q9_DESRM</name>
<dbReference type="SMART" id="SM01208">
    <property type="entry name" value="G5"/>
    <property type="match status" value="1"/>
</dbReference>
<dbReference type="Pfam" id="PF04294">
    <property type="entry name" value="VanW"/>
    <property type="match status" value="1"/>
</dbReference>
<evidence type="ECO:0000313" key="4">
    <source>
        <dbReference type="EMBL" id="ABO49712.1"/>
    </source>
</evidence>
<dbReference type="PROSITE" id="PS51109">
    <property type="entry name" value="G5"/>
    <property type="match status" value="1"/>
</dbReference>
<evidence type="ECO:0000259" key="3">
    <source>
        <dbReference type="PROSITE" id="PS51109"/>
    </source>
</evidence>
<dbReference type="Pfam" id="PF12229">
    <property type="entry name" value="PG_binding_4"/>
    <property type="match status" value="1"/>
</dbReference>
<dbReference type="Gene3D" id="2.20.230.10">
    <property type="entry name" value="Resuscitation-promoting factor rpfb"/>
    <property type="match status" value="1"/>
</dbReference>
<dbReference type="InterPro" id="IPR052913">
    <property type="entry name" value="Glycopeptide_resist_protein"/>
</dbReference>
<feature type="region of interest" description="Disordered" evidence="2">
    <location>
        <begin position="434"/>
        <end position="467"/>
    </location>
</feature>
<keyword evidence="5" id="KW-1185">Reference proteome</keyword>
<protein>
    <submittedName>
        <fullName evidence="4">VanW family protein</fullName>
    </submittedName>
</protein>
<reference evidence="4 5" key="1">
    <citation type="submission" date="2007-03" db="EMBL/GenBank/DDBJ databases">
        <title>Complete sequence of Desulfotomaculum reducens MI-1.</title>
        <authorList>
            <consortium name="US DOE Joint Genome Institute"/>
            <person name="Copeland A."/>
            <person name="Lucas S."/>
            <person name="Lapidus A."/>
            <person name="Barry K."/>
            <person name="Detter J.C."/>
            <person name="Glavina del Rio T."/>
            <person name="Hammon N."/>
            <person name="Israni S."/>
            <person name="Dalin E."/>
            <person name="Tice H."/>
            <person name="Pitluck S."/>
            <person name="Sims D."/>
            <person name="Brettin T."/>
            <person name="Bruce D."/>
            <person name="Han C."/>
            <person name="Tapia R."/>
            <person name="Schmutz J."/>
            <person name="Larimer F."/>
            <person name="Land M."/>
            <person name="Hauser L."/>
            <person name="Kyrpides N."/>
            <person name="Kim E."/>
            <person name="Tebo B.M."/>
            <person name="Richardson P."/>
        </authorList>
    </citation>
    <scope>NUCLEOTIDE SEQUENCE [LARGE SCALE GENOMIC DNA]</scope>
    <source>
        <strain evidence="4 5">MI-1</strain>
    </source>
</reference>
<dbReference type="AlphaFoldDB" id="A4J3Q9"/>
<proteinExistence type="predicted"/>
<sequence>MAGRIVLLGIVAFFIGVAVAFFEMESAEARKIPAGTYVQGVELSNLEKKQAEQRLVQIAESIMNRQATLTYQDKSWTFSLQQLGVVVNVEDTLYKALQGKEHSFIKEITTYFYPEKKEITLTMAVNKEKLKTVLAPIFQTIERPATDAVLTVLDNEEILVKPDQKGIKVDVKKLCEDLLKASVNQENPRVQFKIIETFAAKTLADIQGLNINGKISSFTTNFNGKNVNRTINIRTAARKIDGLILAPGEEFSFNRRVGERTSNAGYRPAAVIVGNKFDDALGGGICQVSTTLYNAILLANLTPSERHNHSLAISYVPLGRDAAVAWDFLDFKFKNTLPGHLYLRTIVGRDYITVQVYGDVNQKRDILIRSWVTEIIEPDVKKETDPKLQPGQEILIQAGSPGFKAQSERVIREKGVVIKREALPTSYYHARAKQVKVGPEQTNKPMGENSVEQQEPEIEKNLAQTES</sequence>
<feature type="domain" description="G5" evidence="3">
    <location>
        <begin position="360"/>
        <end position="441"/>
    </location>
</feature>
<dbReference type="PANTHER" id="PTHR35788:SF1">
    <property type="entry name" value="EXPORTED PROTEIN"/>
    <property type="match status" value="1"/>
</dbReference>
<dbReference type="HOGENOM" id="CLU_011572_2_1_9"/>
<dbReference type="InterPro" id="IPR007391">
    <property type="entry name" value="Vancomycin_resist_VanW"/>
</dbReference>
<dbReference type="EMBL" id="CP000612">
    <property type="protein sequence ID" value="ABO49712.1"/>
    <property type="molecule type" value="Genomic_DNA"/>
</dbReference>
<dbReference type="KEGG" id="drm:Dred_1178"/>
<evidence type="ECO:0000256" key="2">
    <source>
        <dbReference type="SAM" id="MobiDB-lite"/>
    </source>
</evidence>
<dbReference type="Proteomes" id="UP000001556">
    <property type="component" value="Chromosome"/>
</dbReference>
<dbReference type="PANTHER" id="PTHR35788">
    <property type="entry name" value="EXPORTED PROTEIN-RELATED"/>
    <property type="match status" value="1"/>
</dbReference>
<evidence type="ECO:0000313" key="5">
    <source>
        <dbReference type="Proteomes" id="UP000001556"/>
    </source>
</evidence>
<dbReference type="eggNOG" id="COG2720">
    <property type="taxonomic scope" value="Bacteria"/>
</dbReference>
<keyword evidence="1" id="KW-0732">Signal</keyword>
<gene>
    <name evidence="4" type="ordered locus">Dred_1178</name>
</gene>
<dbReference type="Pfam" id="PF07501">
    <property type="entry name" value="G5"/>
    <property type="match status" value="1"/>
</dbReference>